<evidence type="ECO:0000256" key="1">
    <source>
        <dbReference type="SAM" id="MobiDB-lite"/>
    </source>
</evidence>
<organism evidence="2">
    <name type="scientific">uncultured Rubrobacteraceae bacterium</name>
    <dbReference type="NCBI Taxonomy" id="349277"/>
    <lineage>
        <taxon>Bacteria</taxon>
        <taxon>Bacillati</taxon>
        <taxon>Actinomycetota</taxon>
        <taxon>Rubrobacteria</taxon>
        <taxon>Rubrobacterales</taxon>
        <taxon>Rubrobacteraceae</taxon>
        <taxon>environmental samples</taxon>
    </lineage>
</organism>
<dbReference type="AlphaFoldDB" id="A0A6J4P9Z4"/>
<gene>
    <name evidence="2" type="ORF">AVDCRST_MAG55-1298</name>
</gene>
<feature type="region of interest" description="Disordered" evidence="1">
    <location>
        <begin position="1"/>
        <end position="25"/>
    </location>
</feature>
<reference evidence="2" key="1">
    <citation type="submission" date="2020-02" db="EMBL/GenBank/DDBJ databases">
        <authorList>
            <person name="Meier V. D."/>
        </authorList>
    </citation>
    <scope>NUCLEOTIDE SEQUENCE</scope>
    <source>
        <strain evidence="2">AVDCRST_MAG55</strain>
    </source>
</reference>
<name>A0A6J4P9Z4_9ACTN</name>
<feature type="compositionally biased region" description="Gly residues" evidence="1">
    <location>
        <begin position="1"/>
        <end position="20"/>
    </location>
</feature>
<protein>
    <submittedName>
        <fullName evidence="2">Uncharacterized protein</fullName>
    </submittedName>
</protein>
<feature type="region of interest" description="Disordered" evidence="1">
    <location>
        <begin position="51"/>
        <end position="70"/>
    </location>
</feature>
<accession>A0A6J4P9Z4</accession>
<feature type="non-terminal residue" evidence="2">
    <location>
        <position position="1"/>
    </location>
</feature>
<proteinExistence type="predicted"/>
<dbReference type="EMBL" id="CADCUZ010000052">
    <property type="protein sequence ID" value="CAA9410359.1"/>
    <property type="molecule type" value="Genomic_DNA"/>
</dbReference>
<feature type="compositionally biased region" description="Basic residues" evidence="1">
    <location>
        <begin position="162"/>
        <end position="180"/>
    </location>
</feature>
<feature type="region of interest" description="Disordered" evidence="1">
    <location>
        <begin position="160"/>
        <end position="180"/>
    </location>
</feature>
<feature type="non-terminal residue" evidence="2">
    <location>
        <position position="180"/>
    </location>
</feature>
<sequence length="180" mass="19414">AGGRFSGGANGEAGPWGSGDDGLRAQQGLRVKGGSAGLDRLDGRVGLDAGAGLRDSGGQQGRAVRVPGWARGGDWRGDQHGLLRGALRRRVPNRTWRPGAPGRYHGHCDLRRGDHAHIAVLVARRRRGPLRGLRGSGVGVVGDLLHPLQVLRDELLDERLPGHPRRRPGLRLRRPNRQRV</sequence>
<evidence type="ECO:0000313" key="2">
    <source>
        <dbReference type="EMBL" id="CAA9410359.1"/>
    </source>
</evidence>